<dbReference type="Pfam" id="PF06305">
    <property type="entry name" value="LapA_dom"/>
    <property type="match status" value="1"/>
</dbReference>
<accession>A0A0D1E9V0</accession>
<dbReference type="OrthoDB" id="7689797at2"/>
<evidence type="ECO:0000256" key="5">
    <source>
        <dbReference type="SAM" id="MobiDB-lite"/>
    </source>
</evidence>
<organism evidence="8 9">
    <name type="scientific">Jannaschia aquimarina</name>
    <dbReference type="NCBI Taxonomy" id="935700"/>
    <lineage>
        <taxon>Bacteria</taxon>
        <taxon>Pseudomonadati</taxon>
        <taxon>Pseudomonadota</taxon>
        <taxon>Alphaproteobacteria</taxon>
        <taxon>Rhodobacterales</taxon>
        <taxon>Roseobacteraceae</taxon>
        <taxon>Jannaschia</taxon>
    </lineage>
</organism>
<dbReference type="GO" id="GO:0005886">
    <property type="term" value="C:plasma membrane"/>
    <property type="evidence" value="ECO:0007669"/>
    <property type="project" value="InterPro"/>
</dbReference>
<feature type="region of interest" description="Disordered" evidence="5">
    <location>
        <begin position="97"/>
        <end position="130"/>
    </location>
</feature>
<evidence type="ECO:0000313" key="9">
    <source>
        <dbReference type="Proteomes" id="UP000032232"/>
    </source>
</evidence>
<keyword evidence="3 6" id="KW-1133">Transmembrane helix</keyword>
<dbReference type="PATRIC" id="fig|935700.4.peg.3873"/>
<evidence type="ECO:0000256" key="1">
    <source>
        <dbReference type="ARBA" id="ARBA00022475"/>
    </source>
</evidence>
<feature type="domain" description="Lipopolysaccharide assembly protein A" evidence="7">
    <location>
        <begin position="64"/>
        <end position="111"/>
    </location>
</feature>
<evidence type="ECO:0000256" key="2">
    <source>
        <dbReference type="ARBA" id="ARBA00022692"/>
    </source>
</evidence>
<keyword evidence="9" id="KW-1185">Reference proteome</keyword>
<evidence type="ECO:0000256" key="6">
    <source>
        <dbReference type="SAM" id="Phobius"/>
    </source>
</evidence>
<evidence type="ECO:0000259" key="7">
    <source>
        <dbReference type="Pfam" id="PF06305"/>
    </source>
</evidence>
<gene>
    <name evidence="8" type="ORF">jaqu_37590</name>
</gene>
<comment type="caution">
    <text evidence="8">The sequence shown here is derived from an EMBL/GenBank/DDBJ whole genome shotgun (WGS) entry which is preliminary data.</text>
</comment>
<evidence type="ECO:0000313" key="8">
    <source>
        <dbReference type="EMBL" id="KIT14469.1"/>
    </source>
</evidence>
<name>A0A0D1E9V0_9RHOB</name>
<evidence type="ECO:0000256" key="3">
    <source>
        <dbReference type="ARBA" id="ARBA00022989"/>
    </source>
</evidence>
<dbReference type="Proteomes" id="UP000032232">
    <property type="component" value="Unassembled WGS sequence"/>
</dbReference>
<dbReference type="STRING" id="935700.jaqu_37590"/>
<keyword evidence="4 6" id="KW-0472">Membrane</keyword>
<proteinExistence type="predicted"/>
<dbReference type="EMBL" id="JYFE01000074">
    <property type="protein sequence ID" value="KIT14469.1"/>
    <property type="molecule type" value="Genomic_DNA"/>
</dbReference>
<feature type="compositionally biased region" description="Basic and acidic residues" evidence="5">
    <location>
        <begin position="97"/>
        <end position="117"/>
    </location>
</feature>
<dbReference type="InterPro" id="IPR010445">
    <property type="entry name" value="LapA_dom"/>
</dbReference>
<dbReference type="RefSeq" id="WP_043920509.1">
    <property type="nucleotide sequence ID" value="NZ_FZPF01000010.1"/>
</dbReference>
<keyword evidence="2 6" id="KW-0812">Transmembrane</keyword>
<dbReference type="AlphaFoldDB" id="A0A0D1E9V0"/>
<keyword evidence="1" id="KW-1003">Cell membrane</keyword>
<sequence length="130" mass="14296">MSFLRSLFLGFLGFVLLVFALANLQPVSVAFLPGVLADAASYVFEGADAAPRAPGDQPFSIDGIPLFVVILASAAMGLAIGFTWEWLREHKHRSEAARQRAEKERLERQLAKERGPTEQDDVLALVERNT</sequence>
<feature type="transmembrane region" description="Helical" evidence="6">
    <location>
        <begin position="63"/>
        <end position="84"/>
    </location>
</feature>
<reference evidence="8 9" key="1">
    <citation type="submission" date="2015-02" db="EMBL/GenBank/DDBJ databases">
        <title>Genome Sequence of Jannaschia aquimarina DSM28248, a member of the Roseobacter clade.</title>
        <authorList>
            <person name="Voget S."/>
            <person name="Daniel R."/>
        </authorList>
    </citation>
    <scope>NUCLEOTIDE SEQUENCE [LARGE SCALE GENOMIC DNA]</scope>
    <source>
        <strain evidence="8 9">GSW-M26</strain>
    </source>
</reference>
<evidence type="ECO:0000256" key="4">
    <source>
        <dbReference type="ARBA" id="ARBA00023136"/>
    </source>
</evidence>
<protein>
    <recommendedName>
        <fullName evidence="7">Lipopolysaccharide assembly protein A domain-containing protein</fullName>
    </recommendedName>
</protein>